<gene>
    <name evidence="3" type="ORF">BB561_005175</name>
</gene>
<feature type="compositionally biased region" description="Low complexity" evidence="1">
    <location>
        <begin position="159"/>
        <end position="171"/>
    </location>
</feature>
<feature type="region of interest" description="Disordered" evidence="1">
    <location>
        <begin position="457"/>
        <end position="481"/>
    </location>
</feature>
<feature type="compositionally biased region" description="Low complexity" evidence="1">
    <location>
        <begin position="466"/>
        <end position="480"/>
    </location>
</feature>
<accession>A0A2T9YBN7</accession>
<feature type="region of interest" description="Disordered" evidence="1">
    <location>
        <begin position="606"/>
        <end position="649"/>
    </location>
</feature>
<dbReference type="OrthoDB" id="21499at2759"/>
<feature type="region of interest" description="Disordered" evidence="1">
    <location>
        <begin position="149"/>
        <end position="171"/>
    </location>
</feature>
<feature type="region of interest" description="Disordered" evidence="1">
    <location>
        <begin position="515"/>
        <end position="583"/>
    </location>
</feature>
<feature type="region of interest" description="Disordered" evidence="1">
    <location>
        <begin position="339"/>
        <end position="363"/>
    </location>
</feature>
<feature type="domain" description="DUF4211" evidence="2">
    <location>
        <begin position="706"/>
        <end position="822"/>
    </location>
</feature>
<protein>
    <recommendedName>
        <fullName evidence="2">DUF4211 domain-containing protein</fullName>
    </recommendedName>
</protein>
<dbReference type="Proteomes" id="UP000245383">
    <property type="component" value="Unassembled WGS sequence"/>
</dbReference>
<dbReference type="InterPro" id="IPR025451">
    <property type="entry name" value="DUF4211"/>
</dbReference>
<feature type="compositionally biased region" description="Basic and acidic residues" evidence="1">
    <location>
        <begin position="274"/>
        <end position="291"/>
    </location>
</feature>
<keyword evidence="4" id="KW-1185">Reference proteome</keyword>
<feature type="compositionally biased region" description="Basic residues" evidence="1">
    <location>
        <begin position="606"/>
        <end position="625"/>
    </location>
</feature>
<evidence type="ECO:0000259" key="2">
    <source>
        <dbReference type="Pfam" id="PF13926"/>
    </source>
</evidence>
<dbReference type="AlphaFoldDB" id="A0A2T9YBN7"/>
<comment type="caution">
    <text evidence="3">The sequence shown here is derived from an EMBL/GenBank/DDBJ whole genome shotgun (WGS) entry which is preliminary data.</text>
</comment>
<sequence length="979" mass="111658">MSAFDDNDDVSFSSNIEFKIASVFSDDSPLHEKNSDTNKYVLTPTKELSVLIENRPGKSAAFKNAINLYKKTTFYDFNNKVIKGVHAAFNNSCYVLVESKPNKLDKSYITEENTTINNMQKATPNQKLNKTVVKKYSSNKKIKPKYSIKSAEKKTTPGITKTKSNKKISTNSPITKKNIHLKKSEYYTPNFNLYSTAPDQPVYVKIKKNKFTNNFCKKVTKAIQQKFDRFGFNRESKPSLNSPRRLVLGRSLASSSFKRQIRLVISSEDESSYKKIDSSESHESTKPEKNFFKNKYNTQPSLNLNNYKNLSLGSDENSSSDDYLSLSKKLEFLNANKNSKNDVSTKSDDNLIQNSKNDVSTKSDDNLIQNSKIYETAVDPLIESNHIITENLVVNSEKENIIPTLFSINNTERKLTSSHNNLFDTLNSIKQTLNLQDNISSDSYELNNEILKKADASPVTIESDNSDSSNDSNNSDSSNNAEHKTINYKLKKNNLLHQFKTIGVEVNKILSDYYPSSDSSEDLPNITSQSLRPNQRIRKKPTYSELVEKMKNNQSSSSESKYTYFSDDTDDIEDTSQSQRSKSTLYISSSDSSFIKKNKKIKLFKKNKNRGPKSKIQAHKRKGGHMLKTNKEKRSIGYSNAKKTKYKSSSEDGNLSDFIVSDNEIIEESGIDYYNNSQFTDLATIPSYNTGGINLDSHISNNPSSSILQQHKMFMGADFETLFSGYAQYLIHRILNNDILDKYDNVNLEYFKNSESLVERKIQSIKDSLVSSSVWHDQYVKDISNLPVFYDSPIMPEPGCEVCNYGRSRTSTFNVYLIGSQYLFELYTDIKPSMKLKFDKKRSDLAFYRFNNGKLDHSILANLNIISNTVKDKIDSGEIRYFSSADVKKLNIYGVCYKMGKTCHQRSRLYHFLHHYTYNLAMRLTQEMEDICGNIEMTDLGVTERIHLVEEIVSKLDGKNLIKVIHDELTNKLDSAISL</sequence>
<proteinExistence type="predicted"/>
<feature type="region of interest" description="Disordered" evidence="1">
    <location>
        <begin position="274"/>
        <end position="297"/>
    </location>
</feature>
<name>A0A2T9YBN7_9FUNG</name>
<organism evidence="3 4">
    <name type="scientific">Smittium simulii</name>
    <dbReference type="NCBI Taxonomy" id="133385"/>
    <lineage>
        <taxon>Eukaryota</taxon>
        <taxon>Fungi</taxon>
        <taxon>Fungi incertae sedis</taxon>
        <taxon>Zoopagomycota</taxon>
        <taxon>Kickxellomycotina</taxon>
        <taxon>Harpellomycetes</taxon>
        <taxon>Harpellales</taxon>
        <taxon>Legeriomycetaceae</taxon>
        <taxon>Smittium</taxon>
    </lineage>
</organism>
<evidence type="ECO:0000256" key="1">
    <source>
        <dbReference type="SAM" id="MobiDB-lite"/>
    </source>
</evidence>
<evidence type="ECO:0000313" key="3">
    <source>
        <dbReference type="EMBL" id="PVU89740.1"/>
    </source>
</evidence>
<feature type="compositionally biased region" description="Low complexity" evidence="1">
    <location>
        <begin position="515"/>
        <end position="524"/>
    </location>
</feature>
<evidence type="ECO:0000313" key="4">
    <source>
        <dbReference type="Proteomes" id="UP000245383"/>
    </source>
</evidence>
<dbReference type="EMBL" id="MBFR01000300">
    <property type="protein sequence ID" value="PVU89740.1"/>
    <property type="molecule type" value="Genomic_DNA"/>
</dbReference>
<feature type="compositionally biased region" description="Basic and acidic residues" evidence="1">
    <location>
        <begin position="339"/>
        <end position="349"/>
    </location>
</feature>
<reference evidence="3 4" key="1">
    <citation type="journal article" date="2018" name="MBio">
        <title>Comparative Genomics Reveals the Core Gene Toolbox for the Fungus-Insect Symbiosis.</title>
        <authorList>
            <person name="Wang Y."/>
            <person name="Stata M."/>
            <person name="Wang W."/>
            <person name="Stajich J.E."/>
            <person name="White M.M."/>
            <person name="Moncalvo J.M."/>
        </authorList>
    </citation>
    <scope>NUCLEOTIDE SEQUENCE [LARGE SCALE GENOMIC DNA]</scope>
    <source>
        <strain evidence="3 4">SWE-8-4</strain>
    </source>
</reference>
<dbReference type="Pfam" id="PF13926">
    <property type="entry name" value="DUF4211"/>
    <property type="match status" value="1"/>
</dbReference>